<protein>
    <submittedName>
        <fullName evidence="6">Peptide/nickel transport system substrate-binding protein</fullName>
    </submittedName>
</protein>
<gene>
    <name evidence="6" type="ORF">SAMN05216258_101217</name>
</gene>
<evidence type="ECO:0000256" key="4">
    <source>
        <dbReference type="SAM" id="SignalP"/>
    </source>
</evidence>
<dbReference type="InterPro" id="IPR030678">
    <property type="entry name" value="Peptide/Ni-bd"/>
</dbReference>
<dbReference type="GO" id="GO:0043190">
    <property type="term" value="C:ATP-binding cassette (ABC) transporter complex"/>
    <property type="evidence" value="ECO:0007669"/>
    <property type="project" value="InterPro"/>
</dbReference>
<dbReference type="InterPro" id="IPR039424">
    <property type="entry name" value="SBP_5"/>
</dbReference>
<dbReference type="InterPro" id="IPR000914">
    <property type="entry name" value="SBP_5_dom"/>
</dbReference>
<dbReference type="PIRSF" id="PIRSF002741">
    <property type="entry name" value="MppA"/>
    <property type="match status" value="1"/>
</dbReference>
<evidence type="ECO:0000313" key="6">
    <source>
        <dbReference type="EMBL" id="SFH63742.1"/>
    </source>
</evidence>
<dbReference type="Proteomes" id="UP000199377">
    <property type="component" value="Unassembled WGS sequence"/>
</dbReference>
<comment type="similarity">
    <text evidence="2">Belongs to the bacterial solute-binding protein 5 family.</text>
</comment>
<dbReference type="SUPFAM" id="SSF53850">
    <property type="entry name" value="Periplasmic binding protein-like II"/>
    <property type="match status" value="1"/>
</dbReference>
<organism evidence="6 7">
    <name type="scientific">Albimonas pacifica</name>
    <dbReference type="NCBI Taxonomy" id="1114924"/>
    <lineage>
        <taxon>Bacteria</taxon>
        <taxon>Pseudomonadati</taxon>
        <taxon>Pseudomonadota</taxon>
        <taxon>Alphaproteobacteria</taxon>
        <taxon>Rhodobacterales</taxon>
        <taxon>Paracoccaceae</taxon>
        <taxon>Albimonas</taxon>
    </lineage>
</organism>
<evidence type="ECO:0000256" key="3">
    <source>
        <dbReference type="ARBA" id="ARBA00022729"/>
    </source>
</evidence>
<dbReference type="GO" id="GO:0015833">
    <property type="term" value="P:peptide transport"/>
    <property type="evidence" value="ECO:0007669"/>
    <property type="project" value="TreeGrafter"/>
</dbReference>
<dbReference type="Pfam" id="PF00496">
    <property type="entry name" value="SBP_bac_5"/>
    <property type="match status" value="1"/>
</dbReference>
<evidence type="ECO:0000313" key="7">
    <source>
        <dbReference type="Proteomes" id="UP000199377"/>
    </source>
</evidence>
<comment type="subcellular location">
    <subcellularLocation>
        <location evidence="1">Periplasm</location>
    </subcellularLocation>
</comment>
<dbReference type="RefSeq" id="WP_092856973.1">
    <property type="nucleotide sequence ID" value="NZ_FOQH01000001.1"/>
</dbReference>
<feature type="signal peptide" evidence="4">
    <location>
        <begin position="1"/>
        <end position="23"/>
    </location>
</feature>
<dbReference type="CDD" id="cd00995">
    <property type="entry name" value="PBP2_NikA_DppA_OppA_like"/>
    <property type="match status" value="1"/>
</dbReference>
<keyword evidence="7" id="KW-1185">Reference proteome</keyword>
<dbReference type="Gene3D" id="3.90.76.10">
    <property type="entry name" value="Dipeptide-binding Protein, Domain 1"/>
    <property type="match status" value="1"/>
</dbReference>
<evidence type="ECO:0000256" key="1">
    <source>
        <dbReference type="ARBA" id="ARBA00004418"/>
    </source>
</evidence>
<dbReference type="OrthoDB" id="9803988at2"/>
<dbReference type="GO" id="GO:1904680">
    <property type="term" value="F:peptide transmembrane transporter activity"/>
    <property type="evidence" value="ECO:0007669"/>
    <property type="project" value="TreeGrafter"/>
</dbReference>
<reference evidence="6 7" key="1">
    <citation type="submission" date="2016-10" db="EMBL/GenBank/DDBJ databases">
        <authorList>
            <person name="de Groot N.N."/>
        </authorList>
    </citation>
    <scope>NUCLEOTIDE SEQUENCE [LARGE SCALE GENOMIC DNA]</scope>
    <source>
        <strain evidence="6 7">CGMCC 1.11030</strain>
    </source>
</reference>
<dbReference type="AlphaFoldDB" id="A0A1I3BN94"/>
<dbReference type="Gene3D" id="3.10.105.10">
    <property type="entry name" value="Dipeptide-binding Protein, Domain 3"/>
    <property type="match status" value="1"/>
</dbReference>
<dbReference type="EMBL" id="FOQH01000001">
    <property type="protein sequence ID" value="SFH63742.1"/>
    <property type="molecule type" value="Genomic_DNA"/>
</dbReference>
<feature type="chain" id="PRO_5011624123" evidence="4">
    <location>
        <begin position="24"/>
        <end position="491"/>
    </location>
</feature>
<sequence>MTHSLRLAAAASALALAAGAAGAQGVETVYPALYGEPSNLDPIYDTNLPALNVYYAIYDRLATIDAEGRVQPQMASSWTYSDDLKTWTFTLNEGMTCHTGEPMDAADVVFTYKTALSETTSRLGGYFGLIESVEATSPTEVVFQLKAPFAPFDRQTTLAGIVCQEQYEAMGKEAFGRNPVGSGPYKFVEWSAGDSIATTRYEGYFGEPGQYPNVVFKPVPDGTTRANSVQSGDLSMALLEPSLVPAVKEAGAVEVVTQPSNRVIYVGFNSNAPFLGEEKVRKAIDLSIDRKLIGENLLNGAVTPVAQLLAPVTFGYNPDLKPTEQDLDAAKALLEEAGYDGSTITLSYPTTGLPQVDQLAQAVAYFMGQAGMKVEFDAQEQTTFLNNWFTSKLPGVYIFAFAPSVIDGNLPYHMLLKTGGQGYTFDARIDALMDQQIAETDGDKRAELLGQVGEIVYERTIYAPLFNDDYIYGVAKDVEWTPRPDGMMTFR</sequence>
<dbReference type="GO" id="GO:0030288">
    <property type="term" value="C:outer membrane-bounded periplasmic space"/>
    <property type="evidence" value="ECO:0007669"/>
    <property type="project" value="UniProtKB-ARBA"/>
</dbReference>
<dbReference type="Gene3D" id="3.40.190.10">
    <property type="entry name" value="Periplasmic binding protein-like II"/>
    <property type="match status" value="1"/>
</dbReference>
<feature type="domain" description="Solute-binding protein family 5" evidence="5">
    <location>
        <begin position="70"/>
        <end position="421"/>
    </location>
</feature>
<evidence type="ECO:0000256" key="2">
    <source>
        <dbReference type="ARBA" id="ARBA00005695"/>
    </source>
</evidence>
<accession>A0A1I3BN94</accession>
<name>A0A1I3BN94_9RHOB</name>
<dbReference type="PANTHER" id="PTHR30290">
    <property type="entry name" value="PERIPLASMIC BINDING COMPONENT OF ABC TRANSPORTER"/>
    <property type="match status" value="1"/>
</dbReference>
<proteinExistence type="inferred from homology"/>
<dbReference type="PANTHER" id="PTHR30290:SF38">
    <property type="entry name" value="D,D-DIPEPTIDE-BINDING PERIPLASMIC PROTEIN DDPA-RELATED"/>
    <property type="match status" value="1"/>
</dbReference>
<evidence type="ECO:0000259" key="5">
    <source>
        <dbReference type="Pfam" id="PF00496"/>
    </source>
</evidence>
<keyword evidence="3 4" id="KW-0732">Signal</keyword>
<dbReference type="STRING" id="1114924.SAMN05216258_101217"/>